<dbReference type="Proteomes" id="UP000800040">
    <property type="component" value="Unassembled WGS sequence"/>
</dbReference>
<keyword evidence="2" id="KW-1185">Reference proteome</keyword>
<dbReference type="EMBL" id="ML975275">
    <property type="protein sequence ID" value="KAF1836321.1"/>
    <property type="molecule type" value="Genomic_DNA"/>
</dbReference>
<sequence length="140" mass="15351">MTDRALQKSGQFLIPKCPAPFSYGNMYEIYRGRASAPPDFKPQLPLPDRVAKYTKTFEANVHLGGLQFFITHGGRIGPGPSLLRLGDLVVIICGADMPFILRNEANGSYILLGCPYVHGIMYGEYFSSGGSVDTRTFSLV</sequence>
<evidence type="ECO:0000313" key="1">
    <source>
        <dbReference type="EMBL" id="KAF1836321.1"/>
    </source>
</evidence>
<accession>A0A6A5KL31</accession>
<evidence type="ECO:0000313" key="2">
    <source>
        <dbReference type="Proteomes" id="UP000800040"/>
    </source>
</evidence>
<reference evidence="1" key="1">
    <citation type="submission" date="2020-01" db="EMBL/GenBank/DDBJ databases">
        <authorList>
            <consortium name="DOE Joint Genome Institute"/>
            <person name="Haridas S."/>
            <person name="Albert R."/>
            <person name="Binder M."/>
            <person name="Bloem J."/>
            <person name="Labutti K."/>
            <person name="Salamov A."/>
            <person name="Andreopoulos B."/>
            <person name="Baker S.E."/>
            <person name="Barry K."/>
            <person name="Bills G."/>
            <person name="Bluhm B.H."/>
            <person name="Cannon C."/>
            <person name="Castanera R."/>
            <person name="Culley D.E."/>
            <person name="Daum C."/>
            <person name="Ezra D."/>
            <person name="Gonzalez J.B."/>
            <person name="Henrissat B."/>
            <person name="Kuo A."/>
            <person name="Liang C."/>
            <person name="Lipzen A."/>
            <person name="Lutzoni F."/>
            <person name="Magnuson J."/>
            <person name="Mondo S."/>
            <person name="Nolan M."/>
            <person name="Ohm R."/>
            <person name="Pangilinan J."/>
            <person name="Park H.-J."/>
            <person name="Ramirez L."/>
            <person name="Alfaro M."/>
            <person name="Sun H."/>
            <person name="Tritt A."/>
            <person name="Yoshinaga Y."/>
            <person name="Zwiers L.-H."/>
            <person name="Turgeon B.G."/>
            <person name="Goodwin S.B."/>
            <person name="Spatafora J.W."/>
            <person name="Crous P.W."/>
            <person name="Grigoriev I.V."/>
        </authorList>
    </citation>
    <scope>NUCLEOTIDE SEQUENCE</scope>
    <source>
        <strain evidence="1">P77</strain>
    </source>
</reference>
<proteinExistence type="predicted"/>
<protein>
    <submittedName>
        <fullName evidence="1">Uncharacterized protein</fullName>
    </submittedName>
</protein>
<organism evidence="1 2">
    <name type="scientific">Decorospora gaudefroyi</name>
    <dbReference type="NCBI Taxonomy" id="184978"/>
    <lineage>
        <taxon>Eukaryota</taxon>
        <taxon>Fungi</taxon>
        <taxon>Dikarya</taxon>
        <taxon>Ascomycota</taxon>
        <taxon>Pezizomycotina</taxon>
        <taxon>Dothideomycetes</taxon>
        <taxon>Pleosporomycetidae</taxon>
        <taxon>Pleosporales</taxon>
        <taxon>Pleosporineae</taxon>
        <taxon>Pleosporaceae</taxon>
        <taxon>Decorospora</taxon>
    </lineage>
</organism>
<name>A0A6A5KL31_9PLEO</name>
<dbReference type="AlphaFoldDB" id="A0A6A5KL31"/>
<dbReference type="Pfam" id="PF26639">
    <property type="entry name" value="Het-6_barrel"/>
    <property type="match status" value="1"/>
</dbReference>
<dbReference type="OrthoDB" id="3945961at2759"/>
<gene>
    <name evidence="1" type="ORF">BDW02DRAFT_246055</name>
</gene>